<dbReference type="GO" id="GO:0005634">
    <property type="term" value="C:nucleus"/>
    <property type="evidence" value="ECO:0007669"/>
    <property type="project" value="TreeGrafter"/>
</dbReference>
<dbReference type="AlphaFoldDB" id="A0A6G1FWY6"/>
<dbReference type="GO" id="GO:0005737">
    <property type="term" value="C:cytoplasm"/>
    <property type="evidence" value="ECO:0007669"/>
    <property type="project" value="TreeGrafter"/>
</dbReference>
<dbReference type="GO" id="GO:0046854">
    <property type="term" value="P:phosphatidylinositol phosphate biosynthetic process"/>
    <property type="evidence" value="ECO:0007669"/>
    <property type="project" value="TreeGrafter"/>
</dbReference>
<dbReference type="PANTHER" id="PTHR12400:SF103">
    <property type="entry name" value="INOSITOL POLYPHOSPHATE MULTIKINASE"/>
    <property type="match status" value="1"/>
</dbReference>
<dbReference type="Gene3D" id="3.30.470.160">
    <property type="entry name" value="Inositol polyphosphate kinase"/>
    <property type="match status" value="1"/>
</dbReference>
<dbReference type="EMBL" id="ML975166">
    <property type="protein sequence ID" value="KAF1810357.1"/>
    <property type="molecule type" value="Genomic_DNA"/>
</dbReference>
<evidence type="ECO:0000313" key="6">
    <source>
        <dbReference type="EMBL" id="KAF1810357.1"/>
    </source>
</evidence>
<feature type="compositionally biased region" description="Low complexity" evidence="5">
    <location>
        <begin position="73"/>
        <end position="92"/>
    </location>
</feature>
<dbReference type="Pfam" id="PF03770">
    <property type="entry name" value="IPK"/>
    <property type="match status" value="1"/>
</dbReference>
<feature type="region of interest" description="Disordered" evidence="5">
    <location>
        <begin position="70"/>
        <end position="92"/>
    </location>
</feature>
<organism evidence="6">
    <name type="scientific">Eremomyces bilateralis CBS 781.70</name>
    <dbReference type="NCBI Taxonomy" id="1392243"/>
    <lineage>
        <taxon>Eukaryota</taxon>
        <taxon>Fungi</taxon>
        <taxon>Dikarya</taxon>
        <taxon>Ascomycota</taxon>
        <taxon>Pezizomycotina</taxon>
        <taxon>Dothideomycetes</taxon>
        <taxon>Dothideomycetes incertae sedis</taxon>
        <taxon>Eremomycetales</taxon>
        <taxon>Eremomycetaceae</taxon>
        <taxon>Eremomyces</taxon>
    </lineage>
</organism>
<accession>A0A6G1FWY6</accession>
<dbReference type="GeneID" id="54423953"/>
<evidence type="ECO:0000313" key="7">
    <source>
        <dbReference type="Proteomes" id="UP000504638"/>
    </source>
</evidence>
<reference evidence="8" key="2">
    <citation type="submission" date="2020-04" db="EMBL/GenBank/DDBJ databases">
        <authorList>
            <consortium name="NCBI Genome Project"/>
        </authorList>
    </citation>
    <scope>NUCLEOTIDE SEQUENCE</scope>
    <source>
        <strain evidence="8">CBS 781.70</strain>
    </source>
</reference>
<evidence type="ECO:0000256" key="1">
    <source>
        <dbReference type="ARBA" id="ARBA00007374"/>
    </source>
</evidence>
<dbReference type="SUPFAM" id="SSF56104">
    <property type="entry name" value="SAICAR synthase-like"/>
    <property type="match status" value="1"/>
</dbReference>
<evidence type="ECO:0000313" key="8">
    <source>
        <dbReference type="RefSeq" id="XP_033531988.1"/>
    </source>
</evidence>
<dbReference type="InterPro" id="IPR005522">
    <property type="entry name" value="IPK"/>
</dbReference>
<keyword evidence="2 4" id="KW-0808">Transferase</keyword>
<keyword evidence="7" id="KW-1185">Reference proteome</keyword>
<dbReference type="GO" id="GO:0008440">
    <property type="term" value="F:inositol-1,4,5-trisphosphate 3-kinase activity"/>
    <property type="evidence" value="ECO:0007669"/>
    <property type="project" value="TreeGrafter"/>
</dbReference>
<dbReference type="OrthoDB" id="338650at2759"/>
<evidence type="ECO:0000256" key="3">
    <source>
        <dbReference type="ARBA" id="ARBA00022777"/>
    </source>
</evidence>
<dbReference type="GO" id="GO:0000824">
    <property type="term" value="F:inositol-1,4,5,6-tetrakisphosphate 3-kinase activity"/>
    <property type="evidence" value="ECO:0007669"/>
    <property type="project" value="TreeGrafter"/>
</dbReference>
<dbReference type="RefSeq" id="XP_033531988.1">
    <property type="nucleotide sequence ID" value="XM_033683383.1"/>
</dbReference>
<evidence type="ECO:0000256" key="5">
    <source>
        <dbReference type="SAM" id="MobiDB-lite"/>
    </source>
</evidence>
<gene>
    <name evidence="6 8" type="ORF">P152DRAFT_95926</name>
</gene>
<dbReference type="GO" id="GO:0032958">
    <property type="term" value="P:inositol phosphate biosynthetic process"/>
    <property type="evidence" value="ECO:0007669"/>
    <property type="project" value="InterPro"/>
</dbReference>
<comment type="similarity">
    <text evidence="1 4">Belongs to the inositol phosphokinase (IPK) family.</text>
</comment>
<proteinExistence type="inferred from homology"/>
<dbReference type="Proteomes" id="UP000504638">
    <property type="component" value="Unplaced"/>
</dbReference>
<reference evidence="8" key="3">
    <citation type="submission" date="2025-04" db="UniProtKB">
        <authorList>
            <consortium name="RefSeq"/>
        </authorList>
    </citation>
    <scope>IDENTIFICATION</scope>
    <source>
        <strain evidence="8">CBS 781.70</strain>
    </source>
</reference>
<dbReference type="EC" id="2.7.-.-" evidence="4"/>
<dbReference type="PANTHER" id="PTHR12400">
    <property type="entry name" value="INOSITOL POLYPHOSPHATE KINASE"/>
    <property type="match status" value="1"/>
</dbReference>
<keyword evidence="3 4" id="KW-0418">Kinase</keyword>
<evidence type="ECO:0000256" key="2">
    <source>
        <dbReference type="ARBA" id="ARBA00022679"/>
    </source>
</evidence>
<evidence type="ECO:0000256" key="4">
    <source>
        <dbReference type="RuleBase" id="RU363090"/>
    </source>
</evidence>
<reference evidence="6 8" key="1">
    <citation type="submission" date="2020-01" db="EMBL/GenBank/DDBJ databases">
        <authorList>
            <consortium name="DOE Joint Genome Institute"/>
            <person name="Haridas S."/>
            <person name="Albert R."/>
            <person name="Binder M."/>
            <person name="Bloem J."/>
            <person name="Labutti K."/>
            <person name="Salamov A."/>
            <person name="Andreopoulos B."/>
            <person name="Baker S.E."/>
            <person name="Barry K."/>
            <person name="Bills G."/>
            <person name="Bluhm B.H."/>
            <person name="Cannon C."/>
            <person name="Castanera R."/>
            <person name="Culley D.E."/>
            <person name="Daum C."/>
            <person name="Ezra D."/>
            <person name="Gonzalez J.B."/>
            <person name="Henrissat B."/>
            <person name="Kuo A."/>
            <person name="Liang C."/>
            <person name="Lipzen A."/>
            <person name="Lutzoni F."/>
            <person name="Magnuson J."/>
            <person name="Mondo S."/>
            <person name="Nolan M."/>
            <person name="Ohm R."/>
            <person name="Pangilinan J."/>
            <person name="Park H.-J."/>
            <person name="Ramirez L."/>
            <person name="Alfaro M."/>
            <person name="Sun H."/>
            <person name="Tritt A."/>
            <person name="Yoshinaga Y."/>
            <person name="Zwiers L.-H."/>
            <person name="Turgeon B.G."/>
            <person name="Goodwin S.B."/>
            <person name="Spatafora J.W."/>
            <person name="Crous P.W."/>
            <person name="Grigoriev I.V."/>
        </authorList>
    </citation>
    <scope>NUCLEOTIDE SEQUENCE</scope>
    <source>
        <strain evidence="6 8">CBS 781.70</strain>
    </source>
</reference>
<sequence length="342" mass="36672">MTAQIDPASLKAFGDVAAGHDGVLSDESGGLVIKPCTAKEIAFYEAAPKQSPDFAKYIPTYMGTLQLNKPAEATDPTTSSSTAPDPTATTAAGTAATLSLDEAGPMFGKALTTETSIVLENVAARFRKPNILDLKLGAQLWDDAAKPEKRARLDKVSAETTSGSLGFRVAGMRVYGARGDAPEHKASDYMSMDSVTGYRVYNKMYGRVFNADNVNEAFKEYVTAPGVTAAHAKKVFGILEEDVKGIEAALMGMECRMYSASILFVYEGDVEGYEKAVKDYEANPPAQSDDDDDEEEDTFPRLTAVKLIDFAHASFVPRQGPDENALQGVRSVGKILHDLQAA</sequence>
<dbReference type="InterPro" id="IPR038286">
    <property type="entry name" value="IPK_sf"/>
</dbReference>
<name>A0A6G1FWY6_9PEZI</name>
<protein>
    <recommendedName>
        <fullName evidence="4">Kinase</fullName>
        <ecNumber evidence="4">2.7.-.-</ecNumber>
    </recommendedName>
</protein>